<sequence>MNHHSGRTEQGSSLLAVIGVMAVFAIISITIVASTMTTLGATTSTRASVQAQAAAEAGIDATVARFATTSCPELTSASPDVTFTVALAFQVAGEEDWHEGCPSSAAIAVRITSTGNAVNDGVLGNTGGDARTVQAIYSAEATTAEISPDVAVHAESTIGFGDSSQVFYATGASRPSLYVKDGDVKCTGSSIMRMDLVIPHGSFSMGGSCQFFGDVWSAGDAKLAGSAILTGSLIAPSIDTVGSSIITGDAWALNEITMKGSSQIKGNVVAASVDHKETSQIGGTKTLSPASSRIFPVFPDAPLWQDFSYEKYDWSDYVQKTASGTCTFAELQPIVDSLQASRGLIDARACTNGITSIGDEILTLKNDLVIITNNVDLQGSAQFQAVSSGAKLWLIMPDEVADGAPTCPVNARANIQNSFIAGTHVQALLYSPCDITFTYSAIWYGQMYGATVTFGGSAILNHVGMTFPTVTAVTGPGSASPGTFTLGIRDSIRDLD</sequence>
<evidence type="ECO:0000256" key="1">
    <source>
        <dbReference type="SAM" id="Phobius"/>
    </source>
</evidence>
<keyword evidence="1" id="KW-0472">Membrane</keyword>
<evidence type="ECO:0000313" key="3">
    <source>
        <dbReference type="Proteomes" id="UP000272015"/>
    </source>
</evidence>
<protein>
    <submittedName>
        <fullName evidence="2">Uncharacterized protein</fullName>
    </submittedName>
</protein>
<keyword evidence="1" id="KW-0812">Transmembrane</keyword>
<gene>
    <name evidence="2" type="ORF">D6T64_10355</name>
</gene>
<name>A0A3A5MGH5_9MICO</name>
<dbReference type="EMBL" id="QZVS01000082">
    <property type="protein sequence ID" value="RJT88522.1"/>
    <property type="molecule type" value="Genomic_DNA"/>
</dbReference>
<keyword evidence="1" id="KW-1133">Transmembrane helix</keyword>
<dbReference type="AlphaFoldDB" id="A0A3A5MGH5"/>
<dbReference type="RefSeq" id="WP_119974593.1">
    <property type="nucleotide sequence ID" value="NZ_JBHSQA010000001.1"/>
</dbReference>
<dbReference type="Proteomes" id="UP000272015">
    <property type="component" value="Unassembled WGS sequence"/>
</dbReference>
<proteinExistence type="predicted"/>
<comment type="caution">
    <text evidence="2">The sequence shown here is derived from an EMBL/GenBank/DDBJ whole genome shotgun (WGS) entry which is preliminary data.</text>
</comment>
<dbReference type="OrthoDB" id="5094704at2"/>
<organism evidence="2 3">
    <name type="scientific">Cryobacterium melibiosiphilum</name>
    <dbReference type="NCBI Taxonomy" id="995039"/>
    <lineage>
        <taxon>Bacteria</taxon>
        <taxon>Bacillati</taxon>
        <taxon>Actinomycetota</taxon>
        <taxon>Actinomycetes</taxon>
        <taxon>Micrococcales</taxon>
        <taxon>Microbacteriaceae</taxon>
        <taxon>Cryobacterium</taxon>
    </lineage>
</organism>
<evidence type="ECO:0000313" key="2">
    <source>
        <dbReference type="EMBL" id="RJT88522.1"/>
    </source>
</evidence>
<feature type="transmembrane region" description="Helical" evidence="1">
    <location>
        <begin position="12"/>
        <end position="36"/>
    </location>
</feature>
<accession>A0A3A5MGH5</accession>
<reference evidence="2 3" key="1">
    <citation type="submission" date="2018-09" db="EMBL/GenBank/DDBJ databases">
        <title>Novel species of Cryobacterium.</title>
        <authorList>
            <person name="Liu Q."/>
            <person name="Xin Y.-H."/>
        </authorList>
    </citation>
    <scope>NUCLEOTIDE SEQUENCE [LARGE SCALE GENOMIC DNA]</scope>
    <source>
        <strain evidence="2 3">Hh39</strain>
    </source>
</reference>
<keyword evidence="3" id="KW-1185">Reference proteome</keyword>